<name>A0A1Y3MIM1_9BACI</name>
<evidence type="ECO:0008006" key="3">
    <source>
        <dbReference type="Google" id="ProtNLM"/>
    </source>
</evidence>
<reference evidence="1 2" key="1">
    <citation type="submission" date="2017-02" db="EMBL/GenBank/DDBJ databases">
        <title>Bacillus pseudomycoides isolate FSL K6-0042.</title>
        <authorList>
            <person name="Kovac J."/>
        </authorList>
    </citation>
    <scope>NUCLEOTIDE SEQUENCE [LARGE SCALE GENOMIC DNA]</scope>
    <source>
        <strain evidence="1 2">FSL K6-0042</strain>
    </source>
</reference>
<evidence type="ECO:0000313" key="1">
    <source>
        <dbReference type="EMBL" id="OUM50299.1"/>
    </source>
</evidence>
<gene>
    <name evidence="1" type="ORF">BW425_04280</name>
</gene>
<dbReference type="EMBL" id="MWPX01000002">
    <property type="protein sequence ID" value="OUM50299.1"/>
    <property type="molecule type" value="Genomic_DNA"/>
</dbReference>
<protein>
    <recommendedName>
        <fullName evidence="3">Sugar ABC transporter ATPase</fullName>
    </recommendedName>
</protein>
<organism evidence="1 2">
    <name type="scientific">Bacillus pseudomycoides</name>
    <dbReference type="NCBI Taxonomy" id="64104"/>
    <lineage>
        <taxon>Bacteria</taxon>
        <taxon>Bacillati</taxon>
        <taxon>Bacillota</taxon>
        <taxon>Bacilli</taxon>
        <taxon>Bacillales</taxon>
        <taxon>Bacillaceae</taxon>
        <taxon>Bacillus</taxon>
        <taxon>Bacillus cereus group</taxon>
    </lineage>
</organism>
<evidence type="ECO:0000313" key="2">
    <source>
        <dbReference type="Proteomes" id="UP000195321"/>
    </source>
</evidence>
<accession>A0A1Y3MIM1</accession>
<comment type="caution">
    <text evidence="1">The sequence shown here is derived from an EMBL/GenBank/DDBJ whole genome shotgun (WGS) entry which is preliminary data.</text>
</comment>
<dbReference type="Proteomes" id="UP000195321">
    <property type="component" value="Unassembled WGS sequence"/>
</dbReference>
<sequence length="90" mass="10122">MMIIQIILYFFFPVTLLATVFLSKKSHLKSIFKFIPAAVSVILAVFFYSLFLYNNGIGEFMSALFLCGIALANLFLILVFKLFNNAAPSN</sequence>
<proteinExistence type="predicted"/>
<dbReference type="AlphaFoldDB" id="A0A1Y3MIM1"/>